<dbReference type="Proteomes" id="UP000694941">
    <property type="component" value="Unplaced"/>
</dbReference>
<accession>A0ABM1TRW8</accession>
<evidence type="ECO:0000259" key="4">
    <source>
        <dbReference type="Pfam" id="PF02931"/>
    </source>
</evidence>
<keyword evidence="5" id="KW-1185">Reference proteome</keyword>
<evidence type="ECO:0000256" key="2">
    <source>
        <dbReference type="ARBA" id="ARBA00023136"/>
    </source>
</evidence>
<evidence type="ECO:0000256" key="3">
    <source>
        <dbReference type="RuleBase" id="RU000687"/>
    </source>
</evidence>
<comment type="subcellular location">
    <subcellularLocation>
        <location evidence="1">Membrane</location>
        <topology evidence="1">Multi-pass membrane protein</topology>
    </subcellularLocation>
</comment>
<evidence type="ECO:0000313" key="6">
    <source>
        <dbReference type="RefSeq" id="XP_022258624.1"/>
    </source>
</evidence>
<sequence>MEFRLHLYLLDMWKDPTLRALPGHTDILSSENTRCIWTPDLIFPNSKSGSIFPVSMPNSVVKLLQDGYFHRSTRYQLQVGCHMDLRLFPMDTQVCEFQIGLMANDDSRALLRWNEAHSFHNKSFKQTKGPQKIKISPLQFRVLTTGTHSQTEEWPS</sequence>
<keyword evidence="3" id="KW-0406">Ion transport</keyword>
<comment type="similarity">
    <text evidence="3">Belongs to the ligand-gated ion channel (TC 1.A.9) family.</text>
</comment>
<keyword evidence="2" id="KW-0472">Membrane</keyword>
<dbReference type="PANTHER" id="PTHR18945">
    <property type="entry name" value="NEUROTRANSMITTER GATED ION CHANNEL"/>
    <property type="match status" value="1"/>
</dbReference>
<proteinExistence type="inferred from homology"/>
<dbReference type="RefSeq" id="XP_022258624.1">
    <property type="nucleotide sequence ID" value="XM_022402916.1"/>
</dbReference>
<protein>
    <submittedName>
        <fullName evidence="6">Glycine receptor subunit beta-like</fullName>
    </submittedName>
</protein>
<dbReference type="InterPro" id="IPR018000">
    <property type="entry name" value="Neurotransmitter_ion_chnl_CS"/>
</dbReference>
<keyword evidence="3" id="KW-0407">Ion channel</keyword>
<dbReference type="Pfam" id="PF02931">
    <property type="entry name" value="Neur_chan_LBD"/>
    <property type="match status" value="1"/>
</dbReference>
<evidence type="ECO:0000256" key="1">
    <source>
        <dbReference type="ARBA" id="ARBA00004141"/>
    </source>
</evidence>
<dbReference type="InterPro" id="IPR006201">
    <property type="entry name" value="Neur_channel"/>
</dbReference>
<dbReference type="PRINTS" id="PR00252">
    <property type="entry name" value="NRIONCHANNEL"/>
</dbReference>
<feature type="non-terminal residue" evidence="6">
    <location>
        <position position="156"/>
    </location>
</feature>
<dbReference type="InterPro" id="IPR036734">
    <property type="entry name" value="Neur_chan_lig-bd_sf"/>
</dbReference>
<name>A0ABM1TRW8_LIMPO</name>
<organism evidence="5 6">
    <name type="scientific">Limulus polyphemus</name>
    <name type="common">Atlantic horseshoe crab</name>
    <dbReference type="NCBI Taxonomy" id="6850"/>
    <lineage>
        <taxon>Eukaryota</taxon>
        <taxon>Metazoa</taxon>
        <taxon>Ecdysozoa</taxon>
        <taxon>Arthropoda</taxon>
        <taxon>Chelicerata</taxon>
        <taxon>Merostomata</taxon>
        <taxon>Xiphosura</taxon>
        <taxon>Limulidae</taxon>
        <taxon>Limulus</taxon>
    </lineage>
</organism>
<reference evidence="6" key="1">
    <citation type="submission" date="2025-08" db="UniProtKB">
        <authorList>
            <consortium name="RefSeq"/>
        </authorList>
    </citation>
    <scope>IDENTIFICATION</scope>
    <source>
        <tissue evidence="6">Muscle</tissue>
    </source>
</reference>
<dbReference type="InterPro" id="IPR006202">
    <property type="entry name" value="Neur_chan_lig-bd"/>
</dbReference>
<feature type="domain" description="Neurotransmitter-gated ion-channel ligand-binding" evidence="4">
    <location>
        <begin position="1"/>
        <end position="121"/>
    </location>
</feature>
<gene>
    <name evidence="6" type="primary">LOC111089804</name>
</gene>
<dbReference type="SUPFAM" id="SSF63712">
    <property type="entry name" value="Nicotinic receptor ligand binding domain-like"/>
    <property type="match status" value="1"/>
</dbReference>
<dbReference type="Gene3D" id="2.70.170.10">
    <property type="entry name" value="Neurotransmitter-gated ion-channel ligand-binding domain"/>
    <property type="match status" value="1"/>
</dbReference>
<keyword evidence="3" id="KW-0813">Transport</keyword>
<evidence type="ECO:0000313" key="5">
    <source>
        <dbReference type="Proteomes" id="UP000694941"/>
    </source>
</evidence>
<dbReference type="PROSITE" id="PS00236">
    <property type="entry name" value="NEUROTR_ION_CHANNEL"/>
    <property type="match status" value="1"/>
</dbReference>
<dbReference type="GeneID" id="111089804"/>